<evidence type="ECO:0000313" key="7">
    <source>
        <dbReference type="EMBL" id="MFC6335203.1"/>
    </source>
</evidence>
<evidence type="ECO:0000313" key="8">
    <source>
        <dbReference type="Proteomes" id="UP001596233"/>
    </source>
</evidence>
<feature type="region of interest" description="Disordered" evidence="5">
    <location>
        <begin position="148"/>
        <end position="179"/>
    </location>
</feature>
<comment type="similarity">
    <text evidence="1">Belongs to the peptidase S1C family.</text>
</comment>
<dbReference type="InterPro" id="IPR009003">
    <property type="entry name" value="Peptidase_S1_PA"/>
</dbReference>
<dbReference type="GO" id="GO:0006508">
    <property type="term" value="P:proteolysis"/>
    <property type="evidence" value="ECO:0007669"/>
    <property type="project" value="UniProtKB-KW"/>
</dbReference>
<reference evidence="8" key="1">
    <citation type="journal article" date="2019" name="Int. J. Syst. Evol. Microbiol.">
        <title>The Global Catalogue of Microorganisms (GCM) 10K type strain sequencing project: providing services to taxonomists for standard genome sequencing and annotation.</title>
        <authorList>
            <consortium name="The Broad Institute Genomics Platform"/>
            <consortium name="The Broad Institute Genome Sequencing Center for Infectious Disease"/>
            <person name="Wu L."/>
            <person name="Ma J."/>
        </authorList>
    </citation>
    <scope>NUCLEOTIDE SEQUENCE [LARGE SCALE GENOMIC DNA]</scope>
    <source>
        <strain evidence="8">PCU 280</strain>
    </source>
</reference>
<sequence length="365" mass="38533">MNNQFFTNRHQRPAGEEQFEAYYRQLEELPPIKAKKKTAKRSLLSYTSAFLAGALLIGGLSFMADRMNLFTGGTGTVTEVASGSDQNGASAGAGAGLMTASHTFSPADVYAVASSAVVKIETYTTPQMTSIFDDPQFWQFFGGMPQQYNNRQGAGEQGDSTERQQEQSKGGQTKSGADQNLQLSGLGTGFIVDGSGYIVTNAHVVTGAEKVEVSITGQEEPLTADIISSSSELDIAILKVSTADGETLPALTLADSDQLVIGDWVMAIGNPYGYDYTLTMGVISAKERPITVQDENGQEHVIEHMLQTDASINPGNSGGPLLNEAGEVIGMNTAVNSEAQGIGFAIPSNSIVEYINSTVAASSIS</sequence>
<dbReference type="SUPFAM" id="SSF50494">
    <property type="entry name" value="Trypsin-like serine proteases"/>
    <property type="match status" value="1"/>
</dbReference>
<feature type="compositionally biased region" description="Polar residues" evidence="5">
    <location>
        <begin position="167"/>
        <end position="179"/>
    </location>
</feature>
<evidence type="ECO:0000256" key="5">
    <source>
        <dbReference type="SAM" id="MobiDB-lite"/>
    </source>
</evidence>
<dbReference type="PANTHER" id="PTHR43343">
    <property type="entry name" value="PEPTIDASE S12"/>
    <property type="match status" value="1"/>
</dbReference>
<dbReference type="InterPro" id="IPR043504">
    <property type="entry name" value="Peptidase_S1_PA_chymotrypsin"/>
</dbReference>
<gene>
    <name evidence="7" type="ORF">ACFP56_21435</name>
</gene>
<evidence type="ECO:0000256" key="3">
    <source>
        <dbReference type="ARBA" id="ARBA00022801"/>
    </source>
</evidence>
<dbReference type="RefSeq" id="WP_379238508.1">
    <property type="nucleotide sequence ID" value="NZ_JBHSTE010000012.1"/>
</dbReference>
<protein>
    <submittedName>
        <fullName evidence="7">S1C family serine protease</fullName>
        <ecNumber evidence="7">3.4.21.-</ecNumber>
    </submittedName>
</protein>
<keyword evidence="4" id="KW-0720">Serine protease</keyword>
<dbReference type="InterPro" id="IPR051201">
    <property type="entry name" value="Chloro_Bact_Ser_Proteases"/>
</dbReference>
<keyword evidence="8" id="KW-1185">Reference proteome</keyword>
<proteinExistence type="inferred from homology"/>
<keyword evidence="2 7" id="KW-0645">Protease</keyword>
<evidence type="ECO:0000256" key="1">
    <source>
        <dbReference type="ARBA" id="ARBA00010541"/>
    </source>
</evidence>
<evidence type="ECO:0000256" key="4">
    <source>
        <dbReference type="ARBA" id="ARBA00022825"/>
    </source>
</evidence>
<dbReference type="Pfam" id="PF13365">
    <property type="entry name" value="Trypsin_2"/>
    <property type="match status" value="1"/>
</dbReference>
<dbReference type="Gene3D" id="2.40.10.10">
    <property type="entry name" value="Trypsin-like serine proteases"/>
    <property type="match status" value="2"/>
</dbReference>
<dbReference type="EC" id="3.4.21.-" evidence="7"/>
<accession>A0ABW1VAH5</accession>
<dbReference type="InterPro" id="IPR001940">
    <property type="entry name" value="Peptidase_S1C"/>
</dbReference>
<keyword evidence="6" id="KW-0472">Membrane</keyword>
<keyword evidence="6" id="KW-1133">Transmembrane helix</keyword>
<dbReference type="GO" id="GO:0008233">
    <property type="term" value="F:peptidase activity"/>
    <property type="evidence" value="ECO:0007669"/>
    <property type="project" value="UniProtKB-KW"/>
</dbReference>
<dbReference type="PANTHER" id="PTHR43343:SF3">
    <property type="entry name" value="PROTEASE DO-LIKE 8, CHLOROPLASTIC"/>
    <property type="match status" value="1"/>
</dbReference>
<dbReference type="PRINTS" id="PR00834">
    <property type="entry name" value="PROTEASES2C"/>
</dbReference>
<dbReference type="Proteomes" id="UP001596233">
    <property type="component" value="Unassembled WGS sequence"/>
</dbReference>
<feature type="transmembrane region" description="Helical" evidence="6">
    <location>
        <begin position="43"/>
        <end position="64"/>
    </location>
</feature>
<dbReference type="EMBL" id="JBHSTE010000012">
    <property type="protein sequence ID" value="MFC6335203.1"/>
    <property type="molecule type" value="Genomic_DNA"/>
</dbReference>
<keyword evidence="6" id="KW-0812">Transmembrane</keyword>
<keyword evidence="3 7" id="KW-0378">Hydrolase</keyword>
<evidence type="ECO:0000256" key="2">
    <source>
        <dbReference type="ARBA" id="ARBA00022670"/>
    </source>
</evidence>
<name>A0ABW1VAH5_9BACL</name>
<organism evidence="7 8">
    <name type="scientific">Paenibacillus septentrionalis</name>
    <dbReference type="NCBI Taxonomy" id="429342"/>
    <lineage>
        <taxon>Bacteria</taxon>
        <taxon>Bacillati</taxon>
        <taxon>Bacillota</taxon>
        <taxon>Bacilli</taxon>
        <taxon>Bacillales</taxon>
        <taxon>Paenibacillaceae</taxon>
        <taxon>Paenibacillus</taxon>
    </lineage>
</organism>
<comment type="caution">
    <text evidence="7">The sequence shown here is derived from an EMBL/GenBank/DDBJ whole genome shotgun (WGS) entry which is preliminary data.</text>
</comment>
<evidence type="ECO:0000256" key="6">
    <source>
        <dbReference type="SAM" id="Phobius"/>
    </source>
</evidence>